<evidence type="ECO:0000313" key="2">
    <source>
        <dbReference type="EMBL" id="OHA66008.1"/>
    </source>
</evidence>
<reference evidence="2 3" key="1">
    <citation type="journal article" date="2016" name="Nat. Commun.">
        <title>Thousands of microbial genomes shed light on interconnected biogeochemical processes in an aquifer system.</title>
        <authorList>
            <person name="Anantharaman K."/>
            <person name="Brown C.T."/>
            <person name="Hug L.A."/>
            <person name="Sharon I."/>
            <person name="Castelle C.J."/>
            <person name="Probst A.J."/>
            <person name="Thomas B.C."/>
            <person name="Singh A."/>
            <person name="Wilkins M.J."/>
            <person name="Karaoz U."/>
            <person name="Brodie E.L."/>
            <person name="Williams K.H."/>
            <person name="Hubbard S.S."/>
            <person name="Banfield J.F."/>
        </authorList>
    </citation>
    <scope>NUCLEOTIDE SEQUENCE [LARGE SCALE GENOMIC DNA]</scope>
</reference>
<dbReference type="AlphaFoldDB" id="A0A1G2R077"/>
<dbReference type="Pfam" id="PF10282">
    <property type="entry name" value="Lactonase"/>
    <property type="match status" value="1"/>
</dbReference>
<evidence type="ECO:0008006" key="4">
    <source>
        <dbReference type="Google" id="ProtNLM"/>
    </source>
</evidence>
<dbReference type="Gene3D" id="2.130.10.10">
    <property type="entry name" value="YVTN repeat-like/Quinoprotein amine dehydrogenase"/>
    <property type="match status" value="1"/>
</dbReference>
<sequence>MSIQRKYIFYGSMGVLFMGGGLILFANEGFSAQKPKEQTQLHEEIAQTQSSVVQETVSPSPSQEPQPLPISIERGTVKHIGGADRPGQIVSHLFDIVSVPSPKGAAFRPDGEELWVTMLLNKKRGVAVFDAKTGQKIKDINLQDGGGVEVIFSQDGKFVYVSQMETAQVFEIDAQTKEITRVLDTRSSWTKVLELSKDGKTLFASNWVGDNVSEFDLETGGLLRTISTVDTPRGLYATRDGKNLYVAGFENGDIQKVDLRTGKGKVIFTSGGAMRHIAGDEDKGVLYISDMGKGVVWKVALADDSVTEFAKTDINTNTIALSPDKKVLFVSCRGKNATEENYYIPGAEWGSVLLFDTESGNMLDAIVGGNQPTALDVSRDGALLAFSDFLDNRIQIYQVPSYEVLQAGNGGRSNVYKAELKK</sequence>
<dbReference type="InterPro" id="IPR051200">
    <property type="entry name" value="Host-pathogen_enzymatic-act"/>
</dbReference>
<dbReference type="InterPro" id="IPR011044">
    <property type="entry name" value="Quino_amine_DH_bsu"/>
</dbReference>
<protein>
    <recommendedName>
        <fullName evidence="4">SMP-30/Gluconolactonase/LRE-like region domain-containing protein</fullName>
    </recommendedName>
</protein>
<evidence type="ECO:0000256" key="1">
    <source>
        <dbReference type="SAM" id="Phobius"/>
    </source>
</evidence>
<keyword evidence="1" id="KW-0812">Transmembrane</keyword>
<evidence type="ECO:0000313" key="3">
    <source>
        <dbReference type="Proteomes" id="UP000178092"/>
    </source>
</evidence>
<organism evidence="2 3">
    <name type="scientific">Candidatus Wildermuthbacteria bacterium RIFCSPHIGHO2_02_FULL_45_25</name>
    <dbReference type="NCBI Taxonomy" id="1802450"/>
    <lineage>
        <taxon>Bacteria</taxon>
        <taxon>Candidatus Wildermuthiibacteriota</taxon>
    </lineage>
</organism>
<keyword evidence="1" id="KW-1133">Transmembrane helix</keyword>
<proteinExistence type="predicted"/>
<dbReference type="PANTHER" id="PTHR47197">
    <property type="entry name" value="PROTEIN NIRF"/>
    <property type="match status" value="1"/>
</dbReference>
<feature type="transmembrane region" description="Helical" evidence="1">
    <location>
        <begin position="7"/>
        <end position="26"/>
    </location>
</feature>
<dbReference type="InterPro" id="IPR019405">
    <property type="entry name" value="Lactonase_7-beta_prop"/>
</dbReference>
<dbReference type="SUPFAM" id="SSF50969">
    <property type="entry name" value="YVTN repeat-like/Quinoprotein amine dehydrogenase"/>
    <property type="match status" value="1"/>
</dbReference>
<gene>
    <name evidence="2" type="ORF">A3C04_03890</name>
</gene>
<comment type="caution">
    <text evidence="2">The sequence shown here is derived from an EMBL/GenBank/DDBJ whole genome shotgun (WGS) entry which is preliminary data.</text>
</comment>
<dbReference type="PANTHER" id="PTHR47197:SF3">
    <property type="entry name" value="DIHYDRO-HEME D1 DEHYDROGENASE"/>
    <property type="match status" value="1"/>
</dbReference>
<keyword evidence="1" id="KW-0472">Membrane</keyword>
<dbReference type="EMBL" id="MHTV01000038">
    <property type="protein sequence ID" value="OHA66008.1"/>
    <property type="molecule type" value="Genomic_DNA"/>
</dbReference>
<accession>A0A1G2R077</accession>
<dbReference type="InterPro" id="IPR015943">
    <property type="entry name" value="WD40/YVTN_repeat-like_dom_sf"/>
</dbReference>
<dbReference type="Proteomes" id="UP000178092">
    <property type="component" value="Unassembled WGS sequence"/>
</dbReference>
<name>A0A1G2R077_9BACT</name>